<evidence type="ECO:0000313" key="4">
    <source>
        <dbReference type="Proteomes" id="UP000553632"/>
    </source>
</evidence>
<name>A0A7J6SJ22_PEROL</name>
<keyword evidence="2" id="KW-1133">Transmembrane helix</keyword>
<protein>
    <submittedName>
        <fullName evidence="3">Uncharacterized protein</fullName>
    </submittedName>
</protein>
<feature type="region of interest" description="Disordered" evidence="1">
    <location>
        <begin position="128"/>
        <end position="159"/>
    </location>
</feature>
<feature type="non-terminal residue" evidence="3">
    <location>
        <position position="1"/>
    </location>
</feature>
<reference evidence="3 4" key="1">
    <citation type="submission" date="2020-04" db="EMBL/GenBank/DDBJ databases">
        <title>Perkinsus olseni comparative genomics.</title>
        <authorList>
            <person name="Bogema D.R."/>
        </authorList>
    </citation>
    <scope>NUCLEOTIDE SEQUENCE [LARGE SCALE GENOMIC DNA]</scope>
    <source>
        <strain evidence="3 4">ATCC PRA-207</strain>
    </source>
</reference>
<evidence type="ECO:0000256" key="1">
    <source>
        <dbReference type="SAM" id="MobiDB-lite"/>
    </source>
</evidence>
<keyword evidence="4" id="KW-1185">Reference proteome</keyword>
<feature type="transmembrane region" description="Helical" evidence="2">
    <location>
        <begin position="72"/>
        <end position="102"/>
    </location>
</feature>
<evidence type="ECO:0000313" key="3">
    <source>
        <dbReference type="EMBL" id="KAF4732542.1"/>
    </source>
</evidence>
<comment type="caution">
    <text evidence="3">The sequence shown here is derived from an EMBL/GenBank/DDBJ whole genome shotgun (WGS) entry which is preliminary data.</text>
</comment>
<sequence>IARFRVWSANRYTIEPMKDWVRLGGLSLVLHVAPPMPEDPTLEKQGNPPKVLCKLAEVSDSSSSSSSSSAGAAAAVAVAAIHIGFLYSTFYGLFSSVAYLFVCRHAQPEDSQGMMFSLFRRLSGLLHRPSSSSDATPGGNSERSSSRKRRIDDTGESVYSEEKVPTHCVRTLRKRTLPSAALGCGRAVSGDTTGVRRSWPSSITIK</sequence>
<gene>
    <name evidence="3" type="ORF">FOZ63_008439</name>
</gene>
<feature type="compositionally biased region" description="Polar residues" evidence="1">
    <location>
        <begin position="129"/>
        <end position="143"/>
    </location>
</feature>
<accession>A0A7J6SJ22</accession>
<evidence type="ECO:0000256" key="2">
    <source>
        <dbReference type="SAM" id="Phobius"/>
    </source>
</evidence>
<proteinExistence type="predicted"/>
<dbReference type="AlphaFoldDB" id="A0A7J6SJ22"/>
<keyword evidence="2" id="KW-0812">Transmembrane</keyword>
<organism evidence="3 4">
    <name type="scientific">Perkinsus olseni</name>
    <name type="common">Perkinsus atlanticus</name>
    <dbReference type="NCBI Taxonomy" id="32597"/>
    <lineage>
        <taxon>Eukaryota</taxon>
        <taxon>Sar</taxon>
        <taxon>Alveolata</taxon>
        <taxon>Perkinsozoa</taxon>
        <taxon>Perkinsea</taxon>
        <taxon>Perkinsida</taxon>
        <taxon>Perkinsidae</taxon>
        <taxon>Perkinsus</taxon>
    </lineage>
</organism>
<keyword evidence="2" id="KW-0472">Membrane</keyword>
<feature type="non-terminal residue" evidence="3">
    <location>
        <position position="206"/>
    </location>
</feature>
<dbReference type="EMBL" id="JABANO010017983">
    <property type="protein sequence ID" value="KAF4732542.1"/>
    <property type="molecule type" value="Genomic_DNA"/>
</dbReference>
<dbReference type="Proteomes" id="UP000553632">
    <property type="component" value="Unassembled WGS sequence"/>
</dbReference>